<sequence>MQIFSCVVIDIASGATVEEHSYPYHGLVAHAKGTPDVPPKSAAELEIEKLNLAALQRSAKLEEDLEPFVLQSLRLIRENGGIRQMTDEEFRAGLSPSELLAHENLLASQERQSKALAGELPLTEAGQQRKAEEFRIFKEAMARSGNPITGDTPETATATSTPGIQGLRAFNQRFGLLEEAERFGELSRGTSSILQRLGITSDIAARERAGLLDFPTGPLRRTQVGTQALQPFQFDRALQFQANVIGSQNQAAFTAGLLELAGTIGGAAAGGAFAKKPAPAPA</sequence>
<reference evidence="1" key="1">
    <citation type="journal article" date="2015" name="Nature">
        <title>Complex archaea that bridge the gap between prokaryotes and eukaryotes.</title>
        <authorList>
            <person name="Spang A."/>
            <person name="Saw J.H."/>
            <person name="Jorgensen S.L."/>
            <person name="Zaremba-Niedzwiedzka K."/>
            <person name="Martijn J."/>
            <person name="Lind A.E."/>
            <person name="van Eijk R."/>
            <person name="Schleper C."/>
            <person name="Guy L."/>
            <person name="Ettema T.J."/>
        </authorList>
    </citation>
    <scope>NUCLEOTIDE SEQUENCE</scope>
</reference>
<comment type="caution">
    <text evidence="1">The sequence shown here is derived from an EMBL/GenBank/DDBJ whole genome shotgun (WGS) entry which is preliminary data.</text>
</comment>
<proteinExistence type="predicted"/>
<dbReference type="AlphaFoldDB" id="A0A0F9FEK9"/>
<organism evidence="1">
    <name type="scientific">marine sediment metagenome</name>
    <dbReference type="NCBI Taxonomy" id="412755"/>
    <lineage>
        <taxon>unclassified sequences</taxon>
        <taxon>metagenomes</taxon>
        <taxon>ecological metagenomes</taxon>
    </lineage>
</organism>
<name>A0A0F9FEK9_9ZZZZ</name>
<protein>
    <submittedName>
        <fullName evidence="1">Uncharacterized protein</fullName>
    </submittedName>
</protein>
<evidence type="ECO:0000313" key="1">
    <source>
        <dbReference type="EMBL" id="KKL49572.1"/>
    </source>
</evidence>
<accession>A0A0F9FEK9</accession>
<gene>
    <name evidence="1" type="ORF">LCGC14_2314170</name>
</gene>
<dbReference type="EMBL" id="LAZR01032910">
    <property type="protein sequence ID" value="KKL49572.1"/>
    <property type="molecule type" value="Genomic_DNA"/>
</dbReference>